<feature type="chain" id="PRO_5047468537" evidence="1">
    <location>
        <begin position="21"/>
        <end position="369"/>
    </location>
</feature>
<accession>A0ABY2UWN5</accession>
<proteinExistence type="predicted"/>
<evidence type="ECO:0000313" key="3">
    <source>
        <dbReference type="Proteomes" id="UP000305041"/>
    </source>
</evidence>
<reference evidence="2 3" key="1">
    <citation type="submission" date="2019-05" db="EMBL/GenBank/DDBJ databases">
        <title>Draft genome sequence of Pelagicola sp. DSW4-44.</title>
        <authorList>
            <person name="Oh J."/>
        </authorList>
    </citation>
    <scope>NUCLEOTIDE SEQUENCE [LARGE SCALE GENOMIC DNA]</scope>
    <source>
        <strain evidence="2 3">DSW4-44</strain>
    </source>
</reference>
<organism evidence="2 3">
    <name type="scientific">Parasedimentitalea maritima</name>
    <dbReference type="NCBI Taxonomy" id="2578117"/>
    <lineage>
        <taxon>Bacteria</taxon>
        <taxon>Pseudomonadati</taxon>
        <taxon>Pseudomonadota</taxon>
        <taxon>Alphaproteobacteria</taxon>
        <taxon>Rhodobacterales</taxon>
        <taxon>Paracoccaceae</taxon>
        <taxon>Parasedimentitalea</taxon>
    </lineage>
</organism>
<evidence type="ECO:0000313" key="2">
    <source>
        <dbReference type="EMBL" id="TLP61372.1"/>
    </source>
</evidence>
<dbReference type="RefSeq" id="WP_138163760.1">
    <property type="nucleotide sequence ID" value="NZ_VAUA01000007.1"/>
</dbReference>
<gene>
    <name evidence="2" type="ORF">FEE96_14100</name>
</gene>
<dbReference type="SUPFAM" id="SSF52096">
    <property type="entry name" value="ClpP/crotonase"/>
    <property type="match status" value="1"/>
</dbReference>
<protein>
    <submittedName>
        <fullName evidence="2">Uncharacterized protein</fullName>
    </submittedName>
</protein>
<feature type="signal peptide" evidence="1">
    <location>
        <begin position="1"/>
        <end position="20"/>
    </location>
</feature>
<dbReference type="EMBL" id="VAUA01000007">
    <property type="protein sequence ID" value="TLP61372.1"/>
    <property type="molecule type" value="Genomic_DNA"/>
</dbReference>
<comment type="caution">
    <text evidence="2">The sequence shown here is derived from an EMBL/GenBank/DDBJ whole genome shotgun (WGS) entry which is preliminary data.</text>
</comment>
<name>A0ABY2UWN5_9RHOB</name>
<dbReference type="InterPro" id="IPR029045">
    <property type="entry name" value="ClpP/crotonase-like_dom_sf"/>
</dbReference>
<dbReference type="Gene3D" id="3.90.226.10">
    <property type="entry name" value="2-enoyl-CoA Hydratase, Chain A, domain 1"/>
    <property type="match status" value="1"/>
</dbReference>
<keyword evidence="1" id="KW-0732">Signal</keyword>
<keyword evidence="3" id="KW-1185">Reference proteome</keyword>
<sequence length="369" mass="40797">MRFLLATLLISFLTAAPVAAMDFILGGTDHKTNDANWIQASGPIDEETAADFQTFLAEGPGWLPKRIRFNSPGGSLAQGIQLGAELRRLGFATEVGNHEPHPDWPNMSSWDFTRRTPGICASACAYAFMGGVERRVDHGSRIGVHQFYSAARSDGGSDSHPILVQQGVEQELVSQLLDYTLRMGVDGRVLVHAGLSQPHEMYWIGSGAEALQTKLAYAPTEWGKWEIELLGQGVIAVSKRADELYKMTALCTDTEGAFFDLFVTEDPKIDSDWSVRTWLINQCLPAGSFLQGQGAHRILGKRVETANIRIMDRPRGFGVRFPLGRIPVVQGQPSFLYDDTFGACTTERFMGNRERMVQAIQIAFRNCIQ</sequence>
<evidence type="ECO:0000256" key="1">
    <source>
        <dbReference type="SAM" id="SignalP"/>
    </source>
</evidence>
<dbReference type="Proteomes" id="UP000305041">
    <property type="component" value="Unassembled WGS sequence"/>
</dbReference>